<sequence>MKFLTSLSSHLRTSSVSSRQRSNSSNQALRNSSWKLNFAFQPL</sequence>
<dbReference type="EMBL" id="GGEC01003785">
    <property type="protein sequence ID" value="MBW84268.1"/>
    <property type="molecule type" value="Transcribed_RNA"/>
</dbReference>
<proteinExistence type="predicted"/>
<accession>A0A2P2ISU8</accession>
<evidence type="ECO:0000313" key="2">
    <source>
        <dbReference type="EMBL" id="MBW84268.1"/>
    </source>
</evidence>
<name>A0A2P2ISU8_RHIMU</name>
<reference evidence="2" key="1">
    <citation type="submission" date="2018-02" db="EMBL/GenBank/DDBJ databases">
        <title>Rhizophora mucronata_Transcriptome.</title>
        <authorList>
            <person name="Meera S.P."/>
            <person name="Sreeshan A."/>
            <person name="Augustine A."/>
        </authorList>
    </citation>
    <scope>NUCLEOTIDE SEQUENCE</scope>
    <source>
        <tissue evidence="2">Leaf</tissue>
    </source>
</reference>
<evidence type="ECO:0000256" key="1">
    <source>
        <dbReference type="SAM" id="MobiDB-lite"/>
    </source>
</evidence>
<organism evidence="2">
    <name type="scientific">Rhizophora mucronata</name>
    <name type="common">Asiatic mangrove</name>
    <dbReference type="NCBI Taxonomy" id="61149"/>
    <lineage>
        <taxon>Eukaryota</taxon>
        <taxon>Viridiplantae</taxon>
        <taxon>Streptophyta</taxon>
        <taxon>Embryophyta</taxon>
        <taxon>Tracheophyta</taxon>
        <taxon>Spermatophyta</taxon>
        <taxon>Magnoliopsida</taxon>
        <taxon>eudicotyledons</taxon>
        <taxon>Gunneridae</taxon>
        <taxon>Pentapetalae</taxon>
        <taxon>rosids</taxon>
        <taxon>fabids</taxon>
        <taxon>Malpighiales</taxon>
        <taxon>Rhizophoraceae</taxon>
        <taxon>Rhizophora</taxon>
    </lineage>
</organism>
<dbReference type="AlphaFoldDB" id="A0A2P2ISU8"/>
<protein>
    <submittedName>
        <fullName evidence="2">Uncharacterized protein</fullName>
    </submittedName>
</protein>
<feature type="region of interest" description="Disordered" evidence="1">
    <location>
        <begin position="1"/>
        <end position="29"/>
    </location>
</feature>